<dbReference type="AlphaFoldDB" id="A0A286GQY3"/>
<reference evidence="3" key="1">
    <citation type="submission" date="2017-09" db="EMBL/GenBank/DDBJ databases">
        <authorList>
            <person name="Varghese N."/>
            <person name="Submissions S."/>
        </authorList>
    </citation>
    <scope>NUCLEOTIDE SEQUENCE [LARGE SCALE GENOMIC DNA]</scope>
    <source>
        <strain evidence="3">DSM 44270</strain>
    </source>
</reference>
<dbReference type="InterPro" id="IPR004360">
    <property type="entry name" value="Glyas_Fos-R_dOase_dom"/>
</dbReference>
<evidence type="ECO:0000313" key="2">
    <source>
        <dbReference type="EMBL" id="SOD97971.1"/>
    </source>
</evidence>
<dbReference type="Proteomes" id="UP000219482">
    <property type="component" value="Unassembled WGS sequence"/>
</dbReference>
<sequence>MPMLFVTLPVRDLPASRRFYEALGFRINEHSSDEHTAAVVVDDNIVVTLLSRDSFPVPVGDPAAGPTAVHCLTVEHRPQVDELVEAALASGGTARPATDDETTYTGSFADPDGHVWQIRWMDQLHVVN</sequence>
<dbReference type="OrthoDB" id="4265398at2"/>
<dbReference type="Gene3D" id="3.10.180.10">
    <property type="entry name" value="2,3-Dihydroxybiphenyl 1,2-Dioxygenase, domain 1"/>
    <property type="match status" value="1"/>
</dbReference>
<feature type="domain" description="VOC" evidence="1">
    <location>
        <begin position="2"/>
        <end position="121"/>
    </location>
</feature>
<dbReference type="InterPro" id="IPR037523">
    <property type="entry name" value="VOC_core"/>
</dbReference>
<accession>A0A286GQY3</accession>
<evidence type="ECO:0000313" key="3">
    <source>
        <dbReference type="Proteomes" id="UP000219482"/>
    </source>
</evidence>
<organism evidence="2 3">
    <name type="scientific">Blastococcus haudaquaticus</name>
    <dbReference type="NCBI Taxonomy" id="1938745"/>
    <lineage>
        <taxon>Bacteria</taxon>
        <taxon>Bacillati</taxon>
        <taxon>Actinomycetota</taxon>
        <taxon>Actinomycetes</taxon>
        <taxon>Geodermatophilales</taxon>
        <taxon>Geodermatophilaceae</taxon>
        <taxon>Blastococcus</taxon>
    </lineage>
</organism>
<evidence type="ECO:0000259" key="1">
    <source>
        <dbReference type="PROSITE" id="PS51819"/>
    </source>
</evidence>
<proteinExistence type="predicted"/>
<dbReference type="Pfam" id="PF00903">
    <property type="entry name" value="Glyoxalase"/>
    <property type="match status" value="1"/>
</dbReference>
<dbReference type="InterPro" id="IPR029068">
    <property type="entry name" value="Glyas_Bleomycin-R_OHBP_Dase"/>
</dbReference>
<gene>
    <name evidence="2" type="ORF">SAMN06272739_1679</name>
</gene>
<keyword evidence="3" id="KW-1185">Reference proteome</keyword>
<dbReference type="SUPFAM" id="SSF54593">
    <property type="entry name" value="Glyoxalase/Bleomycin resistance protein/Dihydroxybiphenyl dioxygenase"/>
    <property type="match status" value="1"/>
</dbReference>
<dbReference type="PANTHER" id="PTHR36503">
    <property type="entry name" value="BLR2520 PROTEIN"/>
    <property type="match status" value="1"/>
</dbReference>
<name>A0A286GQY3_9ACTN</name>
<dbReference type="PANTHER" id="PTHR36503:SF2">
    <property type="entry name" value="BLR2408 PROTEIN"/>
    <property type="match status" value="1"/>
</dbReference>
<dbReference type="PROSITE" id="PS51819">
    <property type="entry name" value="VOC"/>
    <property type="match status" value="1"/>
</dbReference>
<dbReference type="EMBL" id="OCNK01000002">
    <property type="protein sequence ID" value="SOD97971.1"/>
    <property type="molecule type" value="Genomic_DNA"/>
</dbReference>
<protein>
    <recommendedName>
        <fullName evidence="1">VOC domain-containing protein</fullName>
    </recommendedName>
</protein>